<sequence>MLSISVLLHSLLALLPWQEKSHPLAVSSTPTSPISPASPISIVDASQLPTLPASESQPTPASSPAPAVPPSPPIDPPWTADAPIPETSDSPEPAPEADWTADAPIPETSDGPAPGAAPNSDLTPGTSTDEAKIAADWEHLVGYLKDQNEGLEKSDPLQIFNLFGEPGQVNQFFDENSQPKFDESSFSHFLTQTPEQVWQTVVMPELTSNTGFDLQLQENFSAGLAYQLLQGEMVRYLIIVKLSEGNGSVLMISESLPRLEP</sequence>
<protein>
    <submittedName>
        <fullName evidence="2">Uncharacterized protein</fullName>
    </submittedName>
</protein>
<proteinExistence type="predicted"/>
<evidence type="ECO:0000256" key="1">
    <source>
        <dbReference type="SAM" id="MobiDB-lite"/>
    </source>
</evidence>
<evidence type="ECO:0000313" key="2">
    <source>
        <dbReference type="EMBL" id="NEZ65070.1"/>
    </source>
</evidence>
<gene>
    <name evidence="2" type="ORF">D0962_20210</name>
</gene>
<dbReference type="AlphaFoldDB" id="A0A6M0S9I4"/>
<organism evidence="2 3">
    <name type="scientific">Adonisia turfae CCMR0082</name>
    <dbReference type="NCBI Taxonomy" id="2304604"/>
    <lineage>
        <taxon>Bacteria</taxon>
        <taxon>Bacillati</taxon>
        <taxon>Cyanobacteriota</taxon>
        <taxon>Adonisia</taxon>
        <taxon>Adonisia turfae</taxon>
    </lineage>
</organism>
<name>A0A6M0S9I4_9CYAN</name>
<evidence type="ECO:0000313" key="3">
    <source>
        <dbReference type="Proteomes" id="UP000473574"/>
    </source>
</evidence>
<dbReference type="Proteomes" id="UP000473574">
    <property type="component" value="Unassembled WGS sequence"/>
</dbReference>
<reference evidence="2 3" key="1">
    <citation type="journal article" date="2020" name="Microb. Ecol.">
        <title>Ecogenomics of the Marine Benthic Filamentous Cyanobacterium Adonisia.</title>
        <authorList>
            <person name="Walter J.M."/>
            <person name="Coutinho F.H."/>
            <person name="Leomil L."/>
            <person name="Hargreaves P.I."/>
            <person name="Campeao M.E."/>
            <person name="Vieira V.V."/>
            <person name="Silva B.S."/>
            <person name="Fistarol G.O."/>
            <person name="Salomon P.S."/>
            <person name="Sawabe T."/>
            <person name="Mino S."/>
            <person name="Hosokawa M."/>
            <person name="Miyashita H."/>
            <person name="Maruyama F."/>
            <person name="van Verk M.C."/>
            <person name="Dutilh B.E."/>
            <person name="Thompson C.C."/>
            <person name="Thompson F.L."/>
        </authorList>
    </citation>
    <scope>NUCLEOTIDE SEQUENCE [LARGE SCALE GENOMIC DNA]</scope>
    <source>
        <strain evidence="2 3">CCMR0082</strain>
    </source>
</reference>
<feature type="region of interest" description="Disordered" evidence="1">
    <location>
        <begin position="50"/>
        <end position="127"/>
    </location>
</feature>
<feature type="compositionally biased region" description="Pro residues" evidence="1">
    <location>
        <begin position="61"/>
        <end position="76"/>
    </location>
</feature>
<accession>A0A6M0S9I4</accession>
<comment type="caution">
    <text evidence="2">The sequence shown here is derived from an EMBL/GenBank/DDBJ whole genome shotgun (WGS) entry which is preliminary data.</text>
</comment>
<dbReference type="EMBL" id="QZCE01000002">
    <property type="protein sequence ID" value="NEZ65070.1"/>
    <property type="molecule type" value="Genomic_DNA"/>
</dbReference>